<sequence length="124" mass="14109">MEEVLSYHFHKVVGALEPIGLGVVSQGIGEDDAPGLYFELGLEGWFQVCHLLQTLLSDFPSLFLQLEIVLRLFGLHRVFGFFETVPFGFLFVGHRTRGLGFFFRFVLSDTIFEVIEDLFDVGDF</sequence>
<evidence type="ECO:0000313" key="1">
    <source>
        <dbReference type="EMBL" id="CAE0320358.1"/>
    </source>
</evidence>
<proteinExistence type="predicted"/>
<organism evidence="1">
    <name type="scientific">Strombidium inclinatum</name>
    <dbReference type="NCBI Taxonomy" id="197538"/>
    <lineage>
        <taxon>Eukaryota</taxon>
        <taxon>Sar</taxon>
        <taxon>Alveolata</taxon>
        <taxon>Ciliophora</taxon>
        <taxon>Intramacronucleata</taxon>
        <taxon>Spirotrichea</taxon>
        <taxon>Oligotrichia</taxon>
        <taxon>Strombidiidae</taxon>
        <taxon>Strombidium</taxon>
    </lineage>
</organism>
<dbReference type="EMBL" id="HBIH01002303">
    <property type="protein sequence ID" value="CAE0320358.1"/>
    <property type="molecule type" value="Transcribed_RNA"/>
</dbReference>
<gene>
    <name evidence="1" type="ORF">SINC0208_LOCUS937</name>
</gene>
<accession>A0A7S3MTU9</accession>
<dbReference type="AlphaFoldDB" id="A0A7S3MTU9"/>
<protein>
    <submittedName>
        <fullName evidence="1">Uncharacterized protein</fullName>
    </submittedName>
</protein>
<reference evidence="1" key="1">
    <citation type="submission" date="2021-01" db="EMBL/GenBank/DDBJ databases">
        <authorList>
            <person name="Corre E."/>
            <person name="Pelletier E."/>
            <person name="Niang G."/>
            <person name="Scheremetjew M."/>
            <person name="Finn R."/>
            <person name="Kale V."/>
            <person name="Holt S."/>
            <person name="Cochrane G."/>
            <person name="Meng A."/>
            <person name="Brown T."/>
            <person name="Cohen L."/>
        </authorList>
    </citation>
    <scope>NUCLEOTIDE SEQUENCE</scope>
    <source>
        <strain evidence="1">S3</strain>
    </source>
</reference>
<name>A0A7S3MTU9_9SPIT</name>